<protein>
    <submittedName>
        <fullName evidence="1">Uncharacterized protein</fullName>
    </submittedName>
</protein>
<dbReference type="EMBL" id="CM042063">
    <property type="protein sequence ID" value="KAI3667388.1"/>
    <property type="molecule type" value="Genomic_DNA"/>
</dbReference>
<reference evidence="1 2" key="2">
    <citation type="journal article" date="2022" name="Mol. Ecol. Resour.">
        <title>The genomes of chicory, endive, great burdock and yacon provide insights into Asteraceae paleo-polyploidization history and plant inulin production.</title>
        <authorList>
            <person name="Fan W."/>
            <person name="Wang S."/>
            <person name="Wang H."/>
            <person name="Wang A."/>
            <person name="Jiang F."/>
            <person name="Liu H."/>
            <person name="Zhao H."/>
            <person name="Xu D."/>
            <person name="Zhang Y."/>
        </authorList>
    </citation>
    <scope>NUCLEOTIDE SEQUENCE [LARGE SCALE GENOMIC DNA]</scope>
    <source>
        <strain evidence="2">cv. Niubang</strain>
    </source>
</reference>
<keyword evidence="2" id="KW-1185">Reference proteome</keyword>
<comment type="caution">
    <text evidence="1">The sequence shown here is derived from an EMBL/GenBank/DDBJ whole genome shotgun (WGS) entry which is preliminary data.</text>
</comment>
<evidence type="ECO:0000313" key="2">
    <source>
        <dbReference type="Proteomes" id="UP001055879"/>
    </source>
</evidence>
<reference evidence="2" key="1">
    <citation type="journal article" date="2022" name="Mol. Ecol. Resour.">
        <title>The genomes of chicory, endive, great burdock and yacon provide insights into Asteraceae palaeo-polyploidization history and plant inulin production.</title>
        <authorList>
            <person name="Fan W."/>
            <person name="Wang S."/>
            <person name="Wang H."/>
            <person name="Wang A."/>
            <person name="Jiang F."/>
            <person name="Liu H."/>
            <person name="Zhao H."/>
            <person name="Xu D."/>
            <person name="Zhang Y."/>
        </authorList>
    </citation>
    <scope>NUCLEOTIDE SEQUENCE [LARGE SCALE GENOMIC DNA]</scope>
    <source>
        <strain evidence="2">cv. Niubang</strain>
    </source>
</reference>
<dbReference type="Proteomes" id="UP001055879">
    <property type="component" value="Linkage Group LG17"/>
</dbReference>
<organism evidence="1 2">
    <name type="scientific">Arctium lappa</name>
    <name type="common">Greater burdock</name>
    <name type="synonym">Lappa major</name>
    <dbReference type="NCBI Taxonomy" id="4217"/>
    <lineage>
        <taxon>Eukaryota</taxon>
        <taxon>Viridiplantae</taxon>
        <taxon>Streptophyta</taxon>
        <taxon>Embryophyta</taxon>
        <taxon>Tracheophyta</taxon>
        <taxon>Spermatophyta</taxon>
        <taxon>Magnoliopsida</taxon>
        <taxon>eudicotyledons</taxon>
        <taxon>Gunneridae</taxon>
        <taxon>Pentapetalae</taxon>
        <taxon>asterids</taxon>
        <taxon>campanulids</taxon>
        <taxon>Asterales</taxon>
        <taxon>Asteraceae</taxon>
        <taxon>Carduoideae</taxon>
        <taxon>Cardueae</taxon>
        <taxon>Arctiinae</taxon>
        <taxon>Arctium</taxon>
    </lineage>
</organism>
<sequence length="905" mass="99265">MANLFLFLILAIGFLSCCQNLVSSQVINGNDDDDDLITLLAIGKELRLLDWGDNNGLKNTSNYCLWPHITCNSNQSFVEKLVLSHLSLQGNLTLISQLKSLKWLDLSFNTFHGSIPQSFGNSLSDLEVLDLSYNKFDGSIPIELGKLRNLKSLNLSNNLLIGSIPDELQGLVKLQDFQIFTNHLNGSIPIWVGNLTKLRVFTAYENELSGEIPETLGSVSELRLLNLHSNYLEGSIPKSVFAMGKLESLVLTQNKLSGSLPESIGKCKDLSSIRIGDNDLIGNIPREIGNLSSLTYFEADNNNLSGEIVWEFAQCANLTLLNLASNGFSGSIPPVFGQMNNLQELLVSGNSLFGEIPTSVLSNKNLNKIDLSNNRFNGSIPQSVCNSSRLQYLLLGQNSLIGEIPHEIGNCAKLLELQLGGNYLTGTIPPEIGRIKNLQIALNLSFNHLHGQLPSDLGKLDKLVSLDLSNNQLTGNIPLALKGMLSLIDVNFANNHLTGPIPTFAPFQKSPNSSFWRNEGLCGYPLNSLCGNSNDSNDTFHHKVSYRIVLAVIGSGLLVFVSVTVVVVLFMMREKQEKAAKTVGNEDEEIDDNNNKPLIIAGNVFVENLKQAIDFDAVVKATLKDSNKISSGTFSTIYKAEMPSGLTLSVKRLKSVDKTILNQQNKMIRELERLSNLCHDNLIRPIGFAIYEDVALLLHQFLPNGTLAQFLHESSKEPVYKPDWPVRLSIAVGVAEGLAFLHHLAIIHLDISSGNVFLDSNFKPMVGEVEISKLLDPSRGTASISAVAGSFGYIPPEYAYTMQVTAPGNVYSFGVVLLEILTTRVPVDEEFGEGVDLVKWVQGAPSRGETPEQILDAKLSTVSFGWRKEMLAGLKVALMCTDTTPAKRPKMKKVVEMLQEITENK</sequence>
<proteinExistence type="predicted"/>
<evidence type="ECO:0000313" key="1">
    <source>
        <dbReference type="EMBL" id="KAI3667388.1"/>
    </source>
</evidence>
<gene>
    <name evidence="1" type="ORF">L6452_42444</name>
</gene>
<name>A0ACB8XI98_ARCLA</name>
<accession>A0ACB8XI98</accession>